<evidence type="ECO:0000256" key="1">
    <source>
        <dbReference type="SAM" id="MobiDB-lite"/>
    </source>
</evidence>
<sequence>MWAWFSNLPENHMLSANCFLYLEVRVGSSEDYEEFSEEEEEEIEVVGDEKKSFDEIKEMYIPENKPDKVADEVKKLPETKPEKSVNEVKNLQEDKPSKAVSEGKKISQFHNRTAPLYSTVNKKSQQTQNKWKNLVGSAAVCFGQFLVPFMLFVALRYYQQKMVAGDWVGDEAGPSCGQMSKGPLGHDGLAPSRVEAIKGS</sequence>
<reference evidence="3 4" key="1">
    <citation type="journal article" date="2024" name="G3 (Bethesda)">
        <title>Genome assembly of Hibiscus sabdariffa L. provides insights into metabolisms of medicinal natural products.</title>
        <authorList>
            <person name="Kim T."/>
        </authorList>
    </citation>
    <scope>NUCLEOTIDE SEQUENCE [LARGE SCALE GENOMIC DNA]</scope>
    <source>
        <strain evidence="3">TK-2024</strain>
        <tissue evidence="3">Old leaves</tissue>
    </source>
</reference>
<feature type="transmembrane region" description="Helical" evidence="2">
    <location>
        <begin position="134"/>
        <end position="155"/>
    </location>
</feature>
<organism evidence="3 4">
    <name type="scientific">Hibiscus sabdariffa</name>
    <name type="common">roselle</name>
    <dbReference type="NCBI Taxonomy" id="183260"/>
    <lineage>
        <taxon>Eukaryota</taxon>
        <taxon>Viridiplantae</taxon>
        <taxon>Streptophyta</taxon>
        <taxon>Embryophyta</taxon>
        <taxon>Tracheophyta</taxon>
        <taxon>Spermatophyta</taxon>
        <taxon>Magnoliopsida</taxon>
        <taxon>eudicotyledons</taxon>
        <taxon>Gunneridae</taxon>
        <taxon>Pentapetalae</taxon>
        <taxon>rosids</taxon>
        <taxon>malvids</taxon>
        <taxon>Malvales</taxon>
        <taxon>Malvaceae</taxon>
        <taxon>Malvoideae</taxon>
        <taxon>Hibiscus</taxon>
    </lineage>
</organism>
<dbReference type="Proteomes" id="UP001396334">
    <property type="component" value="Unassembled WGS sequence"/>
</dbReference>
<dbReference type="EMBL" id="JBBPBN010000758">
    <property type="protein sequence ID" value="KAK8482606.1"/>
    <property type="molecule type" value="Genomic_DNA"/>
</dbReference>
<gene>
    <name evidence="3" type="ORF">V6N11_066268</name>
</gene>
<keyword evidence="2" id="KW-0812">Transmembrane</keyword>
<comment type="caution">
    <text evidence="3">The sequence shown here is derived from an EMBL/GenBank/DDBJ whole genome shotgun (WGS) entry which is preliminary data.</text>
</comment>
<evidence type="ECO:0000256" key="2">
    <source>
        <dbReference type="SAM" id="Phobius"/>
    </source>
</evidence>
<feature type="region of interest" description="Disordered" evidence="1">
    <location>
        <begin position="178"/>
        <end position="200"/>
    </location>
</feature>
<keyword evidence="4" id="KW-1185">Reference proteome</keyword>
<feature type="region of interest" description="Disordered" evidence="1">
    <location>
        <begin position="65"/>
        <end position="104"/>
    </location>
</feature>
<keyword evidence="2" id="KW-1133">Transmembrane helix</keyword>
<protein>
    <submittedName>
        <fullName evidence="3">Uncharacterized protein</fullName>
    </submittedName>
</protein>
<proteinExistence type="predicted"/>
<keyword evidence="2" id="KW-0472">Membrane</keyword>
<name>A0ABR1ZQA2_9ROSI</name>
<evidence type="ECO:0000313" key="4">
    <source>
        <dbReference type="Proteomes" id="UP001396334"/>
    </source>
</evidence>
<evidence type="ECO:0000313" key="3">
    <source>
        <dbReference type="EMBL" id="KAK8482606.1"/>
    </source>
</evidence>
<accession>A0ABR1ZQA2</accession>